<feature type="domain" description="Dermonecrotic toxin N-terminal" evidence="1">
    <location>
        <begin position="348"/>
        <end position="612"/>
    </location>
</feature>
<protein>
    <submittedName>
        <fullName evidence="3">Uncharacterized protein</fullName>
    </submittedName>
</protein>
<keyword evidence="4" id="KW-1185">Reference proteome</keyword>
<dbReference type="Proteomes" id="UP001320513">
    <property type="component" value="Unassembled WGS sequence"/>
</dbReference>
<feature type="domain" description="Putative adhesin Stv" evidence="2">
    <location>
        <begin position="860"/>
        <end position="1026"/>
    </location>
</feature>
<dbReference type="InterPro" id="IPR046673">
    <property type="entry name" value="ToxA_N"/>
</dbReference>
<dbReference type="Pfam" id="PF20178">
    <property type="entry name" value="ToxA_N"/>
    <property type="match status" value="2"/>
</dbReference>
<dbReference type="InterPro" id="IPR049002">
    <property type="entry name" value="Stv"/>
</dbReference>
<evidence type="ECO:0000259" key="1">
    <source>
        <dbReference type="Pfam" id="PF20178"/>
    </source>
</evidence>
<name>A0ABS9ZN01_9PSED</name>
<evidence type="ECO:0000313" key="3">
    <source>
        <dbReference type="EMBL" id="MCI8210263.1"/>
    </source>
</evidence>
<proteinExistence type="predicted"/>
<sequence>MNDQTLHTDAHRQRLENLTKSPGFKLIAHSPLLLKATQLDMDYPPTLRAYVREQLKHLLQQTTGKVLSPDKLSIRFCTETNPEVDDQGRERYSRRMTLTDIGVLSFNGAMMRALLQYTFADKPLDKSTPALTAQAALNLIINSRWFLDYPALMESFWARHRGTYRALAKLSFLDKLARQYARKQITREGYELALDALGLEAFPDSAACLEISARGQRAVAHLLSINDQNLPDAFQIRSNNTSHCFIHMPGGRTPTVEYISNEPTHMSKKFVDALKTLPGLNDYSGPARLTEINGDIFSAITAAQEKRCRDYIETQVGLSAQPHPFKIIERGLSLLGAVDIWQSHPEVLQQIPVPLTTAARIMAKALREKHQWGVNPDQVFIRYLRGQSTTPLGDARHPALDIQVPDEKPISLSEALVSNYRVASPVGYIDNGGRNAVYLDVTRTGKWDARQELPMDAQAIENVIREINFLNVMHQEIGEFWAQQKAAIEATLQGQFVTQALLCLKHRTVQRHGFDLIVNALEQLNIKNRGDRVQWSIPGVYLQHSLFDGPTAQYCPSLLVLSRPDKTQRVLYQAGALKAFVEFENEELLNRYLRHAARSQTWRGTLLDYVPVRHHERLTYILKVWAGDRLPSEPVSLLRPWTDVLINQDTRKVLAQELSEQNITESPFAHIASMLRQNSLWNADDTVVTSQEVSLRYWTRQLHHLQFLMAPMSILLTPALIASLAIELGVTVLNISSANLPGARYAEKQQALLSALSVGLLQLPPAMPRLTNALRKLTTPVKPVLTRAIASASSTKNFSIWLNRSMLNRETRMESFFSTEAVLKAWTLPGHPGFSTLAVKAWKLKRQFLLWTAETRQARTLVVSSHGYYLPWSKNAAIPNGTELHVYAPHGHELVDPGLHRAVSKQASPFALLDTQRPTPSTSSSLAHPYVLTDKLLAGTSRPGMIKNYTLAKFQSPYGESYQDISHVVRNSNQSPFRNTLSPTSPMDVLTVRNRFGMPPPDLEHLFNALSEAGIHYDRILLLHCRCSAFKSLLGLSPVYRVP</sequence>
<dbReference type="Pfam" id="PF21527">
    <property type="entry name" value="Stv"/>
    <property type="match status" value="1"/>
</dbReference>
<evidence type="ECO:0000313" key="4">
    <source>
        <dbReference type="Proteomes" id="UP001320513"/>
    </source>
</evidence>
<reference evidence="3 4" key="1">
    <citation type="submission" date="2015-12" db="EMBL/GenBank/DDBJ databases">
        <title>Phylogenomics in the description of a new species in the Pseudomonas syringae group.</title>
        <authorList>
            <person name="Busquets A."/>
            <person name="Gomila M."/>
            <person name="Beiki F."/>
            <person name="Rahimian H."/>
            <person name="Mulet M."/>
            <person name="Sanchez D."/>
            <person name="Garcia-Valdes E."/>
            <person name="Lalucat J."/>
        </authorList>
    </citation>
    <scope>NUCLEOTIDE SEQUENCE [LARGE SCALE GENOMIC DNA]</scope>
    <source>
        <strain evidence="3 4">S25</strain>
    </source>
</reference>
<feature type="domain" description="Dermonecrotic toxin N-terminal" evidence="1">
    <location>
        <begin position="43"/>
        <end position="258"/>
    </location>
</feature>
<comment type="caution">
    <text evidence="3">The sequence shown here is derived from an EMBL/GenBank/DDBJ whole genome shotgun (WGS) entry which is preliminary data.</text>
</comment>
<gene>
    <name evidence="3" type="ORF">AUC61_12010</name>
</gene>
<evidence type="ECO:0000259" key="2">
    <source>
        <dbReference type="Pfam" id="PF21527"/>
    </source>
</evidence>
<dbReference type="EMBL" id="LOHG01000006">
    <property type="protein sequence ID" value="MCI8210263.1"/>
    <property type="molecule type" value="Genomic_DNA"/>
</dbReference>
<accession>A0ABS9ZN01</accession>
<dbReference type="RefSeq" id="WP_243246308.1">
    <property type="nucleotide sequence ID" value="NZ_LOHG01000006.1"/>
</dbReference>
<organism evidence="3 4">
    <name type="scientific">Pseudomonas maioricensis</name>
    <dbReference type="NCBI Taxonomy" id="1766623"/>
    <lineage>
        <taxon>Bacteria</taxon>
        <taxon>Pseudomonadati</taxon>
        <taxon>Pseudomonadota</taxon>
        <taxon>Gammaproteobacteria</taxon>
        <taxon>Pseudomonadales</taxon>
        <taxon>Pseudomonadaceae</taxon>
        <taxon>Pseudomonas</taxon>
    </lineage>
</organism>